<comment type="caution">
    <text evidence="1">The sequence shown here is derived from an EMBL/GenBank/DDBJ whole genome shotgun (WGS) entry which is preliminary data.</text>
</comment>
<evidence type="ECO:0000313" key="2">
    <source>
        <dbReference type="Proteomes" id="UP000661112"/>
    </source>
</evidence>
<dbReference type="RefSeq" id="WP_190474392.1">
    <property type="nucleotide sequence ID" value="NZ_JACJSG010000022.1"/>
</dbReference>
<dbReference type="Proteomes" id="UP000661112">
    <property type="component" value="Unassembled WGS sequence"/>
</dbReference>
<name>A0ABR8D539_9NOST</name>
<protein>
    <submittedName>
        <fullName evidence="1">Uncharacterized protein</fullName>
    </submittedName>
</protein>
<organism evidence="1 2">
    <name type="scientific">Anabaena azotica FACHB-119</name>
    <dbReference type="NCBI Taxonomy" id="947527"/>
    <lineage>
        <taxon>Bacteria</taxon>
        <taxon>Bacillati</taxon>
        <taxon>Cyanobacteriota</taxon>
        <taxon>Cyanophyceae</taxon>
        <taxon>Nostocales</taxon>
        <taxon>Nostocaceae</taxon>
        <taxon>Anabaena</taxon>
        <taxon>Anabaena azotica</taxon>
    </lineage>
</organism>
<reference evidence="1 2" key="1">
    <citation type="journal article" date="2020" name="ISME J.">
        <title>Comparative genomics reveals insights into cyanobacterial evolution and habitat adaptation.</title>
        <authorList>
            <person name="Chen M.Y."/>
            <person name="Teng W.K."/>
            <person name="Zhao L."/>
            <person name="Hu C.X."/>
            <person name="Zhou Y.K."/>
            <person name="Han B.P."/>
            <person name="Song L.R."/>
            <person name="Shu W.S."/>
        </authorList>
    </citation>
    <scope>NUCLEOTIDE SEQUENCE [LARGE SCALE GENOMIC DNA]</scope>
    <source>
        <strain evidence="1 2">FACHB-119</strain>
    </source>
</reference>
<accession>A0ABR8D539</accession>
<gene>
    <name evidence="1" type="ORF">H6G83_16935</name>
</gene>
<dbReference type="EMBL" id="JACJSG010000022">
    <property type="protein sequence ID" value="MBD2502274.1"/>
    <property type="molecule type" value="Genomic_DNA"/>
</dbReference>
<evidence type="ECO:0000313" key="1">
    <source>
        <dbReference type="EMBL" id="MBD2502274.1"/>
    </source>
</evidence>
<keyword evidence="2" id="KW-1185">Reference proteome</keyword>
<sequence>MNFSLGKIAIATHTFLYQSKNNATGFWVGMYSCTPLQIMNVLPRFVESVLLMRSPVL</sequence>
<proteinExistence type="predicted"/>
<dbReference type="PROSITE" id="PS51257">
    <property type="entry name" value="PROKAR_LIPOPROTEIN"/>
    <property type="match status" value="1"/>
</dbReference>